<evidence type="ECO:0000256" key="2">
    <source>
        <dbReference type="SAM" id="Phobius"/>
    </source>
</evidence>
<dbReference type="EMBL" id="CP165727">
    <property type="protein sequence ID" value="XDV64474.1"/>
    <property type="molecule type" value="Genomic_DNA"/>
</dbReference>
<proteinExistence type="predicted"/>
<keyword evidence="2" id="KW-0472">Membrane</keyword>
<keyword evidence="2" id="KW-1133">Transmembrane helix</keyword>
<organism evidence="3">
    <name type="scientific">Streptomyces sp. R33</name>
    <dbReference type="NCBI Taxonomy" id="3238629"/>
    <lineage>
        <taxon>Bacteria</taxon>
        <taxon>Bacillati</taxon>
        <taxon>Actinomycetota</taxon>
        <taxon>Actinomycetes</taxon>
        <taxon>Kitasatosporales</taxon>
        <taxon>Streptomycetaceae</taxon>
        <taxon>Streptomyces</taxon>
    </lineage>
</organism>
<reference evidence="3" key="1">
    <citation type="submission" date="2024-08" db="EMBL/GenBank/DDBJ databases">
        <authorList>
            <person name="Yu S.T."/>
        </authorList>
    </citation>
    <scope>NUCLEOTIDE SEQUENCE</scope>
    <source>
        <strain evidence="3">R33</strain>
    </source>
</reference>
<keyword evidence="2" id="KW-0812">Transmembrane</keyword>
<gene>
    <name evidence="3" type="ORF">AB5J51_16835</name>
</gene>
<accession>A0AB39Y2X0</accession>
<protein>
    <recommendedName>
        <fullName evidence="4">Integral membrane protein</fullName>
    </recommendedName>
</protein>
<evidence type="ECO:0008006" key="4">
    <source>
        <dbReference type="Google" id="ProtNLM"/>
    </source>
</evidence>
<evidence type="ECO:0000313" key="3">
    <source>
        <dbReference type="EMBL" id="XDV64474.1"/>
    </source>
</evidence>
<evidence type="ECO:0000256" key="1">
    <source>
        <dbReference type="SAM" id="MobiDB-lite"/>
    </source>
</evidence>
<sequence>MLPYILCDQTKLRCPEIRGTLRSRRPPATIPAHRTAPEGRGDGRAVASGIQAAYGHDTGEETHSMPDRRQPDSSTDDNPFAAPPEGRPDQPWQPRSGGDGDGGRPGEDPGTGPSGPVRWDPTDPVQRRARYALLAGMWGFFFGIFGIPSVGLLLGALALYWGISGLRGRPAAGSPSGARADAVAGPAAQGGLAALGPAARPQRTAAIGGLVTASLAILLALSSYGLQLAYKDFYICREDALTKSAELQCNTLLPDNMVGKILKVQQ</sequence>
<feature type="compositionally biased region" description="Basic and acidic residues" evidence="1">
    <location>
        <begin position="57"/>
        <end position="71"/>
    </location>
</feature>
<dbReference type="AlphaFoldDB" id="A0AB39Y2X0"/>
<feature type="transmembrane region" description="Helical" evidence="2">
    <location>
        <begin position="137"/>
        <end position="163"/>
    </location>
</feature>
<name>A0AB39Y2X0_9ACTN</name>
<feature type="region of interest" description="Disordered" evidence="1">
    <location>
        <begin position="18"/>
        <end position="43"/>
    </location>
</feature>
<feature type="transmembrane region" description="Helical" evidence="2">
    <location>
        <begin position="205"/>
        <end position="226"/>
    </location>
</feature>
<feature type="region of interest" description="Disordered" evidence="1">
    <location>
        <begin position="56"/>
        <end position="123"/>
    </location>
</feature>